<accession>A0AAV7VLB7</accession>
<reference evidence="2" key="1">
    <citation type="journal article" date="2022" name="bioRxiv">
        <title>Sequencing and chromosome-scale assembly of the giantPleurodeles waltlgenome.</title>
        <authorList>
            <person name="Brown T."/>
            <person name="Elewa A."/>
            <person name="Iarovenko S."/>
            <person name="Subramanian E."/>
            <person name="Araus A.J."/>
            <person name="Petzold A."/>
            <person name="Susuki M."/>
            <person name="Suzuki K.-i.T."/>
            <person name="Hayashi T."/>
            <person name="Toyoda A."/>
            <person name="Oliveira C."/>
            <person name="Osipova E."/>
            <person name="Leigh N.D."/>
            <person name="Simon A."/>
            <person name="Yun M.H."/>
        </authorList>
    </citation>
    <scope>NUCLEOTIDE SEQUENCE</scope>
    <source>
        <strain evidence="2">20211129_DDA</strain>
        <tissue evidence="2">Liver</tissue>
    </source>
</reference>
<dbReference type="EMBL" id="JANPWB010000003">
    <property type="protein sequence ID" value="KAJ1200957.1"/>
    <property type="molecule type" value="Genomic_DNA"/>
</dbReference>
<sequence>MFFPDYTIAVQKQHNSFLVVNRCLRELGLAYSLLFPARLRVVAAGTMHFFATPEEAWHWIESRDGGAAHPTWSGLPGGGGSWQSQGGQRRMKTHPGVGPPAVPDLEQRIWERRNAVQRAAALSSVGCCSSPGTPGSVSSDGESSVVTWPSFQSPLDRPDITPQTSDTII</sequence>
<protein>
    <submittedName>
        <fullName evidence="2">Uncharacterized protein</fullName>
    </submittedName>
</protein>
<feature type="compositionally biased region" description="Low complexity" evidence="1">
    <location>
        <begin position="135"/>
        <end position="146"/>
    </location>
</feature>
<gene>
    <name evidence="2" type="ORF">NDU88_004775</name>
</gene>
<dbReference type="InterPro" id="IPR042566">
    <property type="entry name" value="L1_C"/>
</dbReference>
<dbReference type="Proteomes" id="UP001066276">
    <property type="component" value="Chromosome 2_1"/>
</dbReference>
<keyword evidence="3" id="KW-1185">Reference proteome</keyword>
<evidence type="ECO:0000313" key="3">
    <source>
        <dbReference type="Proteomes" id="UP001066276"/>
    </source>
</evidence>
<proteinExistence type="predicted"/>
<feature type="region of interest" description="Disordered" evidence="1">
    <location>
        <begin position="124"/>
        <end position="169"/>
    </location>
</feature>
<dbReference type="AlphaFoldDB" id="A0AAV7VLB7"/>
<organism evidence="2 3">
    <name type="scientific">Pleurodeles waltl</name>
    <name type="common">Iberian ribbed newt</name>
    <dbReference type="NCBI Taxonomy" id="8319"/>
    <lineage>
        <taxon>Eukaryota</taxon>
        <taxon>Metazoa</taxon>
        <taxon>Chordata</taxon>
        <taxon>Craniata</taxon>
        <taxon>Vertebrata</taxon>
        <taxon>Euteleostomi</taxon>
        <taxon>Amphibia</taxon>
        <taxon>Batrachia</taxon>
        <taxon>Caudata</taxon>
        <taxon>Salamandroidea</taxon>
        <taxon>Salamandridae</taxon>
        <taxon>Pleurodelinae</taxon>
        <taxon>Pleurodeles</taxon>
    </lineage>
</organism>
<feature type="region of interest" description="Disordered" evidence="1">
    <location>
        <begin position="77"/>
        <end position="103"/>
    </location>
</feature>
<evidence type="ECO:0000313" key="2">
    <source>
        <dbReference type="EMBL" id="KAJ1200957.1"/>
    </source>
</evidence>
<dbReference type="Gene3D" id="3.30.250.20">
    <property type="entry name" value="L1 transposable element, C-terminal domain"/>
    <property type="match status" value="1"/>
</dbReference>
<evidence type="ECO:0000256" key="1">
    <source>
        <dbReference type="SAM" id="MobiDB-lite"/>
    </source>
</evidence>
<name>A0AAV7VLB7_PLEWA</name>
<comment type="caution">
    <text evidence="2">The sequence shown here is derived from an EMBL/GenBank/DDBJ whole genome shotgun (WGS) entry which is preliminary data.</text>
</comment>